<dbReference type="EMBL" id="LAZR01034903">
    <property type="protein sequence ID" value="KKL28977.1"/>
    <property type="molecule type" value="Genomic_DNA"/>
</dbReference>
<comment type="caution">
    <text evidence="1">The sequence shown here is derived from an EMBL/GenBank/DDBJ whole genome shotgun (WGS) entry which is preliminary data.</text>
</comment>
<dbReference type="AlphaFoldDB" id="A0A0F9CRB6"/>
<protein>
    <submittedName>
        <fullName evidence="1">Uncharacterized protein</fullName>
    </submittedName>
</protein>
<evidence type="ECO:0000313" key="1">
    <source>
        <dbReference type="EMBL" id="KKL28977.1"/>
    </source>
</evidence>
<reference evidence="1" key="1">
    <citation type="journal article" date="2015" name="Nature">
        <title>Complex archaea that bridge the gap between prokaryotes and eukaryotes.</title>
        <authorList>
            <person name="Spang A."/>
            <person name="Saw J.H."/>
            <person name="Jorgensen S.L."/>
            <person name="Zaremba-Niedzwiedzka K."/>
            <person name="Martijn J."/>
            <person name="Lind A.E."/>
            <person name="van Eijk R."/>
            <person name="Schleper C."/>
            <person name="Guy L."/>
            <person name="Ettema T.J."/>
        </authorList>
    </citation>
    <scope>NUCLEOTIDE SEQUENCE</scope>
</reference>
<gene>
    <name evidence="1" type="ORF">LCGC14_2369780</name>
</gene>
<organism evidence="1">
    <name type="scientific">marine sediment metagenome</name>
    <dbReference type="NCBI Taxonomy" id="412755"/>
    <lineage>
        <taxon>unclassified sequences</taxon>
        <taxon>metagenomes</taxon>
        <taxon>ecological metagenomes</taxon>
    </lineage>
</organism>
<accession>A0A0F9CRB6</accession>
<proteinExistence type="predicted"/>
<name>A0A0F9CRB6_9ZZZZ</name>
<sequence length="96" mass="11024">MKHYRLVYKQPHEQDFDSPSGIGDHQVVYIQTAEEFEAKNDIDAREVVKAYLRQNGLNFGSHIGSPPAGCYPRVFVSLIEFWTRPDRVVECLEVGK</sequence>